<dbReference type="GO" id="GO:0008270">
    <property type="term" value="F:zinc ion binding"/>
    <property type="evidence" value="ECO:0007669"/>
    <property type="project" value="UniProtKB-KW"/>
</dbReference>
<dbReference type="OrthoDB" id="341421at2759"/>
<dbReference type="AlphaFoldDB" id="A0A9P5X624"/>
<reference evidence="5" key="1">
    <citation type="submission" date="2020-11" db="EMBL/GenBank/DDBJ databases">
        <authorList>
            <consortium name="DOE Joint Genome Institute"/>
            <person name="Ahrendt S."/>
            <person name="Riley R."/>
            <person name="Andreopoulos W."/>
            <person name="Labutti K."/>
            <person name="Pangilinan J."/>
            <person name="Ruiz-Duenas F.J."/>
            <person name="Barrasa J.M."/>
            <person name="Sanchez-Garcia M."/>
            <person name="Camarero S."/>
            <person name="Miyauchi S."/>
            <person name="Serrano A."/>
            <person name="Linde D."/>
            <person name="Babiker R."/>
            <person name="Drula E."/>
            <person name="Ayuso-Fernandez I."/>
            <person name="Pacheco R."/>
            <person name="Padilla G."/>
            <person name="Ferreira P."/>
            <person name="Barriuso J."/>
            <person name="Kellner H."/>
            <person name="Castanera R."/>
            <person name="Alfaro M."/>
            <person name="Ramirez L."/>
            <person name="Pisabarro A.G."/>
            <person name="Kuo A."/>
            <person name="Tritt A."/>
            <person name="Lipzen A."/>
            <person name="He G."/>
            <person name="Yan M."/>
            <person name="Ng V."/>
            <person name="Cullen D."/>
            <person name="Martin F."/>
            <person name="Rosso M.-N."/>
            <person name="Henrissat B."/>
            <person name="Hibbett D."/>
            <person name="Martinez A.T."/>
            <person name="Grigoriev I.V."/>
        </authorList>
    </citation>
    <scope>NUCLEOTIDE SEQUENCE</scope>
    <source>
        <strain evidence="5">MF-IS2</strain>
    </source>
</reference>
<keyword evidence="6" id="KW-1185">Reference proteome</keyword>
<feature type="domain" description="MYND-type" evidence="4">
    <location>
        <begin position="60"/>
        <end position="79"/>
    </location>
</feature>
<evidence type="ECO:0000313" key="5">
    <source>
        <dbReference type="EMBL" id="KAF9445488.1"/>
    </source>
</evidence>
<dbReference type="EMBL" id="MU151298">
    <property type="protein sequence ID" value="KAF9445488.1"/>
    <property type="molecule type" value="Genomic_DNA"/>
</dbReference>
<dbReference type="SUPFAM" id="SSF144232">
    <property type="entry name" value="HIT/MYND zinc finger-like"/>
    <property type="match status" value="1"/>
</dbReference>
<accession>A0A9P5X624</accession>
<comment type="caution">
    <text evidence="5">The sequence shown here is derived from an EMBL/GenBank/DDBJ whole genome shotgun (WGS) entry which is preliminary data.</text>
</comment>
<dbReference type="InterPro" id="IPR002893">
    <property type="entry name" value="Znf_MYND"/>
</dbReference>
<dbReference type="Pfam" id="PF01753">
    <property type="entry name" value="zf-MYND"/>
    <property type="match status" value="1"/>
</dbReference>
<evidence type="ECO:0000256" key="3">
    <source>
        <dbReference type="ARBA" id="ARBA00022833"/>
    </source>
</evidence>
<dbReference type="Gene3D" id="6.10.140.2220">
    <property type="match status" value="1"/>
</dbReference>
<sequence length="486" mass="56878">MTRAKAVRPRIFYAEFLSLPHSTSAALALKRPTSGFALVVERYTLSKCFHVGIYPITPQRVYCSSECQREDWKLHKQDCRRSVRIELKQYWPFIALLAECCRLDHRTHPDMALKRTILNDPTQPTTGSDRTYHLVEIGEVIPEQCEGPHPWWWPSAPSQNSREKLWNRIRRERFSVEINLIICISLLKEMYTSFPISSNYINTLKGPESDLVFGHRIRLKYGNCPITDFGFYIGTLEHSRGDRLAYEYEGKMQGMSHEGANPANHSWMYFMTSQGEEIILDFGMYFFNDPHIVTNTADYLSPQFNGYLTSHLPFIAGDLQDSKSHLREPKPRKRTVRYRFSMLLHQEVRKAAEVPYGKGVSMTVVFEMLEGCLGSELLPKHKQLMVDWIESISMLLKDNLIFKRWEKYPSEPVVKLDILPSLGDDATRFTSTEIKFWDENVKRLFEDRCPGQEVTVEEVQQLYLEWKRLPAALRSEHWNWERDKSY</sequence>
<dbReference type="Proteomes" id="UP000807342">
    <property type="component" value="Unassembled WGS sequence"/>
</dbReference>
<evidence type="ECO:0000256" key="1">
    <source>
        <dbReference type="ARBA" id="ARBA00022723"/>
    </source>
</evidence>
<organism evidence="5 6">
    <name type="scientific">Macrolepiota fuliginosa MF-IS2</name>
    <dbReference type="NCBI Taxonomy" id="1400762"/>
    <lineage>
        <taxon>Eukaryota</taxon>
        <taxon>Fungi</taxon>
        <taxon>Dikarya</taxon>
        <taxon>Basidiomycota</taxon>
        <taxon>Agaricomycotina</taxon>
        <taxon>Agaricomycetes</taxon>
        <taxon>Agaricomycetidae</taxon>
        <taxon>Agaricales</taxon>
        <taxon>Agaricineae</taxon>
        <taxon>Agaricaceae</taxon>
        <taxon>Macrolepiota</taxon>
    </lineage>
</organism>
<evidence type="ECO:0000256" key="2">
    <source>
        <dbReference type="ARBA" id="ARBA00022771"/>
    </source>
</evidence>
<keyword evidence="1" id="KW-0479">Metal-binding</keyword>
<evidence type="ECO:0000313" key="6">
    <source>
        <dbReference type="Proteomes" id="UP000807342"/>
    </source>
</evidence>
<evidence type="ECO:0000259" key="4">
    <source>
        <dbReference type="Pfam" id="PF01753"/>
    </source>
</evidence>
<keyword evidence="3" id="KW-0862">Zinc</keyword>
<name>A0A9P5X624_9AGAR</name>
<protein>
    <recommendedName>
        <fullName evidence="4">MYND-type domain-containing protein</fullName>
    </recommendedName>
</protein>
<proteinExistence type="predicted"/>
<keyword evidence="2" id="KW-0863">Zinc-finger</keyword>
<gene>
    <name evidence="5" type="ORF">P691DRAFT_785131</name>
</gene>